<dbReference type="AlphaFoldDB" id="A0A8J4T561"/>
<accession>A0A8J4T561</accession>
<protein>
    <submittedName>
        <fullName evidence="1">Uncharacterized protein</fullName>
    </submittedName>
</protein>
<dbReference type="EMBL" id="LUCH01000075">
    <property type="protein sequence ID" value="KAF5406181.1"/>
    <property type="molecule type" value="Genomic_DNA"/>
</dbReference>
<evidence type="ECO:0000313" key="1">
    <source>
        <dbReference type="EMBL" id="KAF5406181.1"/>
    </source>
</evidence>
<feature type="non-terminal residue" evidence="1">
    <location>
        <position position="1"/>
    </location>
</feature>
<keyword evidence="2" id="KW-1185">Reference proteome</keyword>
<reference evidence="1" key="1">
    <citation type="submission" date="2019-05" db="EMBL/GenBank/DDBJ databases">
        <title>Annotation for the trematode Paragonimus heterotremus.</title>
        <authorList>
            <person name="Choi Y.-J."/>
        </authorList>
    </citation>
    <scope>NUCLEOTIDE SEQUENCE</scope>
    <source>
        <strain evidence="1">LC</strain>
    </source>
</reference>
<name>A0A8J4T561_9TREM</name>
<gene>
    <name evidence="1" type="ORF">PHET_00297</name>
</gene>
<proteinExistence type="predicted"/>
<organism evidence="1 2">
    <name type="scientific">Paragonimus heterotremus</name>
    <dbReference type="NCBI Taxonomy" id="100268"/>
    <lineage>
        <taxon>Eukaryota</taxon>
        <taxon>Metazoa</taxon>
        <taxon>Spiralia</taxon>
        <taxon>Lophotrochozoa</taxon>
        <taxon>Platyhelminthes</taxon>
        <taxon>Trematoda</taxon>
        <taxon>Digenea</taxon>
        <taxon>Plagiorchiida</taxon>
        <taxon>Troglotremata</taxon>
        <taxon>Troglotrematidae</taxon>
        <taxon>Paragonimus</taxon>
    </lineage>
</organism>
<evidence type="ECO:0000313" key="2">
    <source>
        <dbReference type="Proteomes" id="UP000748531"/>
    </source>
</evidence>
<sequence>LIIRRAAVSSRAPAALQSLFSAILNRETTRGWDTAFSRRLLAYRAAAYASTDQAAHFMVSERNLDSHGMHSFQGFQLNSMGV</sequence>
<dbReference type="Proteomes" id="UP000748531">
    <property type="component" value="Unassembled WGS sequence"/>
</dbReference>
<comment type="caution">
    <text evidence="1">The sequence shown here is derived from an EMBL/GenBank/DDBJ whole genome shotgun (WGS) entry which is preliminary data.</text>
</comment>